<dbReference type="InterPro" id="IPR027417">
    <property type="entry name" value="P-loop_NTPase"/>
</dbReference>
<dbReference type="PANTHER" id="PTHR10039:SF10">
    <property type="entry name" value="NACHT DOMAIN-CONTAINING PROTEIN"/>
    <property type="match status" value="1"/>
</dbReference>
<dbReference type="OrthoDB" id="9986677at2759"/>
<dbReference type="PANTHER" id="PTHR10039">
    <property type="entry name" value="AMELOGENIN"/>
    <property type="match status" value="1"/>
</dbReference>
<dbReference type="InterPro" id="IPR054471">
    <property type="entry name" value="GPIID_WHD"/>
</dbReference>
<evidence type="ECO:0000313" key="6">
    <source>
        <dbReference type="Proteomes" id="UP001152592"/>
    </source>
</evidence>
<sequence length="865" mass="96988">MSHLRLAPHLKPEVRLAQVVSEFEAELSGEHKANFRAWRSKLIGSPPGIQDVMQLTAEIARASEKRRRCLGPRLTNILLATQQFAAMGDIIVGGSQNVLACGVWAIVRMSLALIIDFSSYMEKLSSVFMAAGRLAPRYEKMALLYPRSKDLQSSLCEYFILIVRVCHDMVSFARKSAFGKFTSAFNEPDLKTYQSELESWGKTIQSEVSFLMARRLEDEANLNAKFRAVSNIFQKSSSYHQALQTKQRVLDFCSQYDCTVSWKQIRKAGTTVLFRKSIQYLNWKVMPLSSTLIYTAKLGSGKSVLLANIVDDLYIDNEETVAYFFCRHDITESLKARTIIGSLARQLLQGISDFTAAAEYLDKSEQVDPCERLTGLIMICLSSFPKTHRCFLVIDGLDELDSVERDMVIGTLQSLQSDTYTILICLSLRDEAKEMHSQEVFSRFAATNVSAIPNNSLDIESFIEDELESRIESGRLSLGDPVLVCEIQDALLEGSQGMFLWVALQIESLCTLNSDQEIRDALVDLPKDLSETFSRALRADSTNPYQQRILSLLTAAKRPLTTDELREALCVVSGDLVWNPSRLLNNMYGTLACCGSLVIVDEEESTLHLVHHSVKQFLLGEFKSSTERIVNIDDAHQMMAGIVLTYLNYNVFETQLSTTVIPQIRAGSLPSEVISSTFKSSSSVRNMAIKLLRSRKASDFDIGKIVSTTKSHKNDSESHFCFFEYASSSWLYHVIHAFDLPGNIDGLLVRLLDRRSSMNLDTTEKDINNLLSWSSKKKQYAALFQILLESGNMTTTERHSILDEVYKAAGEGHGAMVKVLLRRGRLEEGLTHSELEDVGNVQQEVTNDSSLGDNNLSSPQEEHLP</sequence>
<evidence type="ECO:0000256" key="2">
    <source>
        <dbReference type="SAM" id="MobiDB-lite"/>
    </source>
</evidence>
<dbReference type="Pfam" id="PF22939">
    <property type="entry name" value="WHD_GPIID"/>
    <property type="match status" value="1"/>
</dbReference>
<dbReference type="EMBL" id="CAJVPD010000242">
    <property type="protein sequence ID" value="CAG8388295.1"/>
    <property type="molecule type" value="Genomic_DNA"/>
</dbReference>
<feature type="compositionally biased region" description="Low complexity" evidence="2">
    <location>
        <begin position="847"/>
        <end position="858"/>
    </location>
</feature>
<evidence type="ECO:0008006" key="7">
    <source>
        <dbReference type="Google" id="ProtNLM"/>
    </source>
</evidence>
<evidence type="ECO:0000256" key="1">
    <source>
        <dbReference type="ARBA" id="ARBA00022737"/>
    </source>
</evidence>
<dbReference type="Gene3D" id="3.40.50.300">
    <property type="entry name" value="P-loop containing nucleotide triphosphate hydrolases"/>
    <property type="match status" value="1"/>
</dbReference>
<feature type="domain" description="GPI inositol-deacylase winged helix" evidence="3">
    <location>
        <begin position="546"/>
        <end position="623"/>
    </location>
</feature>
<feature type="region of interest" description="Disordered" evidence="2">
    <location>
        <begin position="837"/>
        <end position="865"/>
    </location>
</feature>
<accession>A0A9W4JAV6</accession>
<gene>
    <name evidence="5" type="ORF">PSALAMII_LOCUS6436</name>
</gene>
<dbReference type="Pfam" id="PF24883">
    <property type="entry name" value="NPHP3_N"/>
    <property type="match status" value="1"/>
</dbReference>
<dbReference type="AlphaFoldDB" id="A0A9W4JAV6"/>
<feature type="domain" description="Nephrocystin 3-like N-terminal" evidence="4">
    <location>
        <begin position="270"/>
        <end position="419"/>
    </location>
</feature>
<reference evidence="5" key="1">
    <citation type="submission" date="2021-07" db="EMBL/GenBank/DDBJ databases">
        <authorList>
            <person name="Branca A.L. A."/>
        </authorList>
    </citation>
    <scope>NUCLEOTIDE SEQUENCE</scope>
</reference>
<comment type="caution">
    <text evidence="5">The sequence shown here is derived from an EMBL/GenBank/DDBJ whole genome shotgun (WGS) entry which is preliminary data.</text>
</comment>
<dbReference type="InterPro" id="IPR056884">
    <property type="entry name" value="NPHP3-like_N"/>
</dbReference>
<protein>
    <recommendedName>
        <fullName evidence="7">NACHT domain-containing protein</fullName>
    </recommendedName>
</protein>
<evidence type="ECO:0000259" key="4">
    <source>
        <dbReference type="Pfam" id="PF24883"/>
    </source>
</evidence>
<dbReference type="Proteomes" id="UP001152592">
    <property type="component" value="Unassembled WGS sequence"/>
</dbReference>
<organism evidence="5 6">
    <name type="scientific">Penicillium salamii</name>
    <dbReference type="NCBI Taxonomy" id="1612424"/>
    <lineage>
        <taxon>Eukaryota</taxon>
        <taxon>Fungi</taxon>
        <taxon>Dikarya</taxon>
        <taxon>Ascomycota</taxon>
        <taxon>Pezizomycotina</taxon>
        <taxon>Eurotiomycetes</taxon>
        <taxon>Eurotiomycetidae</taxon>
        <taxon>Eurotiales</taxon>
        <taxon>Aspergillaceae</taxon>
        <taxon>Penicillium</taxon>
    </lineage>
</organism>
<evidence type="ECO:0000313" key="5">
    <source>
        <dbReference type="EMBL" id="CAG8388295.1"/>
    </source>
</evidence>
<keyword evidence="1" id="KW-0677">Repeat</keyword>
<name>A0A9W4JAV6_9EURO</name>
<proteinExistence type="predicted"/>
<evidence type="ECO:0000259" key="3">
    <source>
        <dbReference type="Pfam" id="PF22939"/>
    </source>
</evidence>